<keyword evidence="2" id="KW-1185">Reference proteome</keyword>
<accession>A0A418NN68</accession>
<reference evidence="1 2" key="1">
    <citation type="submission" date="2018-08" db="EMBL/GenBank/DDBJ databases">
        <title>Erythrobacter zhengii sp.nov., a bacterium isolated from deep-sea sediment.</title>
        <authorList>
            <person name="Fang C."/>
            <person name="Wu Y.-H."/>
            <person name="Sun C."/>
            <person name="Wang H."/>
            <person name="Cheng H."/>
            <person name="Meng F.-X."/>
            <person name="Wang C.-S."/>
            <person name="Xu X.-W."/>
        </authorList>
    </citation>
    <scope>NUCLEOTIDE SEQUENCE [LARGE SCALE GENOMIC DNA]</scope>
    <source>
        <strain evidence="1 2">V18</strain>
    </source>
</reference>
<name>A0A418NN68_9SPHN</name>
<evidence type="ECO:0000313" key="2">
    <source>
        <dbReference type="Proteomes" id="UP000286576"/>
    </source>
</evidence>
<dbReference type="Proteomes" id="UP000286576">
    <property type="component" value="Unassembled WGS sequence"/>
</dbReference>
<dbReference type="InterPro" id="IPR019613">
    <property type="entry name" value="DUF4198"/>
</dbReference>
<dbReference type="AlphaFoldDB" id="A0A418NN68"/>
<evidence type="ECO:0000313" key="1">
    <source>
        <dbReference type="EMBL" id="RIV82293.1"/>
    </source>
</evidence>
<dbReference type="Pfam" id="PF10670">
    <property type="entry name" value="DUF4198"/>
    <property type="match status" value="1"/>
</dbReference>
<organism evidence="1 2">
    <name type="scientific">Aurantiacibacter zhengii</name>
    <dbReference type="NCBI Taxonomy" id="2307003"/>
    <lineage>
        <taxon>Bacteria</taxon>
        <taxon>Pseudomonadati</taxon>
        <taxon>Pseudomonadota</taxon>
        <taxon>Alphaproteobacteria</taxon>
        <taxon>Sphingomonadales</taxon>
        <taxon>Erythrobacteraceae</taxon>
        <taxon>Aurantiacibacter</taxon>
    </lineage>
</organism>
<protein>
    <submittedName>
        <fullName evidence="1">DUF4198 domain-containing protein</fullName>
    </submittedName>
</protein>
<sequence>MAAAIERECHRKRRCRTRHRPPQLVALNAINRRSRLKGTPMFAKTSLYAIGLALGLTTLIPSEANAHRRWLLPSSTVLAGDSETITVDAAASNELFVFEHRPLRLDSLVITGPDGQSVQPQIIGSGSYRSVFDLPLAAQGTYRVALVSNGSMGSYELNGARHRFRGDASEVPEGATDVRMNHTHSRTETFVTLGAPSDTALQPVNSGLEMIAVSHPNDIVAGEPATVRFLIDGQPAAGLEVEFVEGNTRYRDNAGIQNLVTDAEGQLTLEAANPGMYYLEASSSQDGIDGEPDRRSSYTAVLEFLPL</sequence>
<gene>
    <name evidence="1" type="ORF">D2V07_18080</name>
</gene>
<comment type="caution">
    <text evidence="1">The sequence shown here is derived from an EMBL/GenBank/DDBJ whole genome shotgun (WGS) entry which is preliminary data.</text>
</comment>
<dbReference type="EMBL" id="QXFL01000020">
    <property type="protein sequence ID" value="RIV82293.1"/>
    <property type="molecule type" value="Genomic_DNA"/>
</dbReference>
<proteinExistence type="predicted"/>